<dbReference type="STRING" id="637679.GCA_001550055_03736"/>
<dbReference type="InterPro" id="IPR002363">
    <property type="entry name" value="Ribosomal_uL10_CS_bac"/>
</dbReference>
<dbReference type="EMBL" id="FNAK01000011">
    <property type="protein sequence ID" value="SDE74891.1"/>
    <property type="molecule type" value="Genomic_DNA"/>
</dbReference>
<keyword evidence="6" id="KW-0699">rRNA-binding</keyword>
<evidence type="ECO:0000256" key="3">
    <source>
        <dbReference type="ARBA" id="ARBA00022980"/>
    </source>
</evidence>
<protein>
    <recommendedName>
        <fullName evidence="5 6">Large ribosomal subunit protein uL10</fullName>
    </recommendedName>
</protein>
<keyword evidence="6" id="KW-0694">RNA-binding</keyword>
<evidence type="ECO:0000256" key="5">
    <source>
        <dbReference type="ARBA" id="ARBA00035202"/>
    </source>
</evidence>
<dbReference type="AlphaFoldDB" id="A0A1G7FG62"/>
<sequence length="180" mass="19041">MFPKSETRKVERAEKQDLVASMHEVFSNAATVIVVHYDGLSVAEITALRAQMREVGASLKVTKNRLTRLALKGTEYEGIADLFTGPTAIGFADDVVAPAKILAEFAKKNEKLRLVGGSMGTTVLDENGVKALASMPSLDELRGKLVGLLQAPAQKVAAVTQAPAGQLARVFGAYGSKDAA</sequence>
<keyword evidence="3 6" id="KW-0689">Ribosomal protein</keyword>
<organism evidence="7 8">
    <name type="scientific">Kordiimonas lacus</name>
    <dbReference type="NCBI Taxonomy" id="637679"/>
    <lineage>
        <taxon>Bacteria</taxon>
        <taxon>Pseudomonadati</taxon>
        <taxon>Pseudomonadota</taxon>
        <taxon>Alphaproteobacteria</taxon>
        <taxon>Kordiimonadales</taxon>
        <taxon>Kordiimonadaceae</taxon>
        <taxon>Kordiimonas</taxon>
    </lineage>
</organism>
<gene>
    <name evidence="6" type="primary">rplJ</name>
    <name evidence="7" type="ORF">SAMN04488071_3720</name>
</gene>
<dbReference type="InterPro" id="IPR001790">
    <property type="entry name" value="Ribosomal_uL10"/>
</dbReference>
<dbReference type="InterPro" id="IPR047865">
    <property type="entry name" value="Ribosomal_uL10_bac_type"/>
</dbReference>
<proteinExistence type="inferred from homology"/>
<dbReference type="InterPro" id="IPR022973">
    <property type="entry name" value="Ribosomal_uL10_bac"/>
</dbReference>
<name>A0A1G7FG62_9PROT</name>
<dbReference type="Gene3D" id="6.10.250.290">
    <property type="match status" value="1"/>
</dbReference>
<evidence type="ECO:0000256" key="2">
    <source>
        <dbReference type="ARBA" id="ARBA00008889"/>
    </source>
</evidence>
<dbReference type="Proteomes" id="UP000183685">
    <property type="component" value="Unassembled WGS sequence"/>
</dbReference>
<comment type="similarity">
    <text evidence="2 6">Belongs to the universal ribosomal protein uL10 family.</text>
</comment>
<evidence type="ECO:0000313" key="7">
    <source>
        <dbReference type="EMBL" id="SDE74891.1"/>
    </source>
</evidence>
<reference evidence="7 8" key="1">
    <citation type="submission" date="2016-10" db="EMBL/GenBank/DDBJ databases">
        <authorList>
            <person name="de Groot N.N."/>
        </authorList>
    </citation>
    <scope>NUCLEOTIDE SEQUENCE [LARGE SCALE GENOMIC DNA]</scope>
    <source>
        <strain evidence="7 8">CGMCC 1.9109</strain>
    </source>
</reference>
<comment type="subunit">
    <text evidence="6">Part of the ribosomal stalk of the 50S ribosomal subunit. The N-terminus interacts with L11 and the large rRNA to form the base of the stalk. The C-terminus forms an elongated spine to which L12 dimers bind in a sequential fashion forming a multimeric L10(L12)X complex.</text>
</comment>
<dbReference type="SUPFAM" id="SSF160369">
    <property type="entry name" value="Ribosomal protein L10-like"/>
    <property type="match status" value="1"/>
</dbReference>
<dbReference type="InterPro" id="IPR043141">
    <property type="entry name" value="Ribosomal_uL10-like_sf"/>
</dbReference>
<evidence type="ECO:0000256" key="6">
    <source>
        <dbReference type="HAMAP-Rule" id="MF_00362"/>
    </source>
</evidence>
<evidence type="ECO:0000313" key="8">
    <source>
        <dbReference type="Proteomes" id="UP000183685"/>
    </source>
</evidence>
<evidence type="ECO:0000256" key="1">
    <source>
        <dbReference type="ARBA" id="ARBA00002633"/>
    </source>
</evidence>
<dbReference type="Pfam" id="PF00466">
    <property type="entry name" value="Ribosomal_L10"/>
    <property type="match status" value="1"/>
</dbReference>
<dbReference type="CDD" id="cd05797">
    <property type="entry name" value="Ribosomal_L10"/>
    <property type="match status" value="1"/>
</dbReference>
<accession>A0A1G7FG62</accession>
<dbReference type="GO" id="GO:0003735">
    <property type="term" value="F:structural constituent of ribosome"/>
    <property type="evidence" value="ECO:0007669"/>
    <property type="project" value="InterPro"/>
</dbReference>
<dbReference type="GO" id="GO:0070180">
    <property type="term" value="F:large ribosomal subunit rRNA binding"/>
    <property type="evidence" value="ECO:0007669"/>
    <property type="project" value="UniProtKB-UniRule"/>
</dbReference>
<dbReference type="GO" id="GO:0006412">
    <property type="term" value="P:translation"/>
    <property type="evidence" value="ECO:0007669"/>
    <property type="project" value="UniProtKB-UniRule"/>
</dbReference>
<comment type="function">
    <text evidence="1 6">Forms part of the ribosomal stalk, playing a central role in the interaction of the ribosome with GTP-bound translation factors.</text>
</comment>
<evidence type="ECO:0000256" key="4">
    <source>
        <dbReference type="ARBA" id="ARBA00023274"/>
    </source>
</evidence>
<dbReference type="Gene3D" id="3.30.70.1730">
    <property type="match status" value="1"/>
</dbReference>
<dbReference type="HAMAP" id="MF_00362">
    <property type="entry name" value="Ribosomal_uL10"/>
    <property type="match status" value="1"/>
</dbReference>
<dbReference type="PROSITE" id="PS01109">
    <property type="entry name" value="RIBOSOMAL_L10"/>
    <property type="match status" value="1"/>
</dbReference>
<dbReference type="GO" id="GO:0015934">
    <property type="term" value="C:large ribosomal subunit"/>
    <property type="evidence" value="ECO:0007669"/>
    <property type="project" value="InterPro"/>
</dbReference>
<keyword evidence="4 6" id="KW-0687">Ribonucleoprotein</keyword>
<dbReference type="NCBIfam" id="NF000955">
    <property type="entry name" value="PRK00099.1-1"/>
    <property type="match status" value="1"/>
</dbReference>
<keyword evidence="8" id="KW-1185">Reference proteome</keyword>
<dbReference type="PANTHER" id="PTHR11560">
    <property type="entry name" value="39S RIBOSOMAL PROTEIN L10, MITOCHONDRIAL"/>
    <property type="match status" value="1"/>
</dbReference>
<dbReference type="OrthoDB" id="9791972at2"/>